<sequence length="323" mass="36251">MNFTSFYVDLARQYAQQQPIAQQVGVLAGGSVGRGEADRFSDLDLNVYTSNQEQPHYSANVLFKEHVIQLHVHPLPQIEQVIGSPWDFRFLGEARIVSDPSGLLQALIANASEYFQSPQGRERMLSQAKAEIAEHQAWLQESLDAEEPLTASFAADAVWADAAQAYAYFVHGAMSTGGLLPIVRQLDLYPAYRETRFGSGTTDSDKLLASLQAYRAYLRERSGDADAFALQSVQDELAARKAARYHETGDLDNLAWQLYAEAFWCYLALADGQTFEQHVREQPEAVQAHLVTLGFRTYSEEQMHTLLEQAEQLILLCEEGRER</sequence>
<accession>A0A081P0D2</accession>
<dbReference type="SUPFAM" id="SSF81301">
    <property type="entry name" value="Nucleotidyltransferase"/>
    <property type="match status" value="1"/>
</dbReference>
<evidence type="ECO:0000313" key="1">
    <source>
        <dbReference type="EMBL" id="KEQ24155.1"/>
    </source>
</evidence>
<proteinExistence type="predicted"/>
<dbReference type="eggNOG" id="COG1708">
    <property type="taxonomic scope" value="Bacteria"/>
</dbReference>
<reference evidence="1 2" key="1">
    <citation type="submission" date="2014-06" db="EMBL/GenBank/DDBJ databases">
        <title>Draft genome sequence of Paenibacillus sp. MSt1.</title>
        <authorList>
            <person name="Aw Y.K."/>
            <person name="Ong K.S."/>
            <person name="Gan H.M."/>
            <person name="Lee S.M."/>
        </authorList>
    </citation>
    <scope>NUCLEOTIDE SEQUENCE [LARGE SCALE GENOMIC DNA]</scope>
    <source>
        <strain evidence="1 2">MSt1</strain>
    </source>
</reference>
<comment type="caution">
    <text evidence="1">The sequence shown here is derived from an EMBL/GenBank/DDBJ whole genome shotgun (WGS) entry which is preliminary data.</text>
</comment>
<dbReference type="RefSeq" id="WP_036686389.1">
    <property type="nucleotide sequence ID" value="NZ_JNVM01000017.1"/>
</dbReference>
<dbReference type="AlphaFoldDB" id="A0A081P0D2"/>
<organism evidence="1 2">
    <name type="scientific">Paenibacillus tyrfis</name>
    <dbReference type="NCBI Taxonomy" id="1501230"/>
    <lineage>
        <taxon>Bacteria</taxon>
        <taxon>Bacillati</taxon>
        <taxon>Bacillota</taxon>
        <taxon>Bacilli</taxon>
        <taxon>Bacillales</taxon>
        <taxon>Paenibacillaceae</taxon>
        <taxon>Paenibacillus</taxon>
    </lineage>
</organism>
<protein>
    <submittedName>
        <fullName evidence="1">Uncharacterized protein</fullName>
    </submittedName>
</protein>
<dbReference type="Proteomes" id="UP000028123">
    <property type="component" value="Unassembled WGS sequence"/>
</dbReference>
<keyword evidence="2" id="KW-1185">Reference proteome</keyword>
<gene>
    <name evidence="1" type="ORF">ET33_10660</name>
</gene>
<dbReference type="Gene3D" id="3.30.460.10">
    <property type="entry name" value="Beta Polymerase, domain 2"/>
    <property type="match status" value="1"/>
</dbReference>
<dbReference type="InterPro" id="IPR043519">
    <property type="entry name" value="NT_sf"/>
</dbReference>
<dbReference type="OrthoDB" id="2471827at2"/>
<dbReference type="EMBL" id="JNVM01000017">
    <property type="protein sequence ID" value="KEQ24155.1"/>
    <property type="molecule type" value="Genomic_DNA"/>
</dbReference>
<name>A0A081P0D2_9BACL</name>
<evidence type="ECO:0000313" key="2">
    <source>
        <dbReference type="Proteomes" id="UP000028123"/>
    </source>
</evidence>